<dbReference type="SMART" id="SM00512">
    <property type="entry name" value="Skp1"/>
    <property type="match status" value="1"/>
</dbReference>
<dbReference type="EMBL" id="JAJJMA010262902">
    <property type="protein sequence ID" value="MCL7044858.1"/>
    <property type="molecule type" value="Genomic_DNA"/>
</dbReference>
<dbReference type="GO" id="GO:0009867">
    <property type="term" value="P:jasmonic acid mediated signaling pathway"/>
    <property type="evidence" value="ECO:0007669"/>
    <property type="project" value="UniProtKB-ARBA"/>
</dbReference>
<feature type="domain" description="SKP1 component POZ" evidence="5">
    <location>
        <begin position="62"/>
        <end position="116"/>
    </location>
</feature>
<dbReference type="InterPro" id="IPR011333">
    <property type="entry name" value="SKP1/BTB/POZ_sf"/>
</dbReference>
<reference evidence="6" key="1">
    <citation type="submission" date="2022-03" db="EMBL/GenBank/DDBJ databases">
        <title>A functionally conserved STORR gene fusion in Papaver species that diverged 16.8 million years ago.</title>
        <authorList>
            <person name="Catania T."/>
        </authorList>
    </citation>
    <scope>NUCLEOTIDE SEQUENCE</scope>
    <source>
        <strain evidence="6">S-191538</strain>
    </source>
</reference>
<keyword evidence="3" id="KW-0833">Ubl conjugation pathway</keyword>
<evidence type="ECO:0000256" key="2">
    <source>
        <dbReference type="ARBA" id="ARBA00009993"/>
    </source>
</evidence>
<name>A0AA41VPJ7_PAPNU</name>
<dbReference type="Gene3D" id="3.30.710.10">
    <property type="entry name" value="Potassium Channel Kv1.1, Chain A"/>
    <property type="match status" value="1"/>
</dbReference>
<dbReference type="InterPro" id="IPR016897">
    <property type="entry name" value="SKP1"/>
</dbReference>
<protein>
    <recommendedName>
        <fullName evidence="5">SKP1 component POZ domain-containing protein</fullName>
    </recommendedName>
</protein>
<feature type="compositionally biased region" description="Basic and acidic residues" evidence="4">
    <location>
        <begin position="26"/>
        <end position="49"/>
    </location>
</feature>
<dbReference type="InterPro" id="IPR036296">
    <property type="entry name" value="SKP1-like_dim_sf"/>
</dbReference>
<proteinExistence type="inferred from homology"/>
<evidence type="ECO:0000256" key="1">
    <source>
        <dbReference type="ARBA" id="ARBA00004906"/>
    </source>
</evidence>
<evidence type="ECO:0000256" key="3">
    <source>
        <dbReference type="ARBA" id="ARBA00022786"/>
    </source>
</evidence>
<comment type="similarity">
    <text evidence="2">Belongs to the SKP1 family.</text>
</comment>
<evidence type="ECO:0000313" key="6">
    <source>
        <dbReference type="EMBL" id="MCL7044858.1"/>
    </source>
</evidence>
<evidence type="ECO:0000256" key="4">
    <source>
        <dbReference type="SAM" id="MobiDB-lite"/>
    </source>
</evidence>
<keyword evidence="7" id="KW-1185">Reference proteome</keyword>
<gene>
    <name evidence="6" type="ORF">MKW94_000136</name>
</gene>
<evidence type="ECO:0000259" key="5">
    <source>
        <dbReference type="Pfam" id="PF03931"/>
    </source>
</evidence>
<dbReference type="GO" id="GO:0006511">
    <property type="term" value="P:ubiquitin-dependent protein catabolic process"/>
    <property type="evidence" value="ECO:0007669"/>
    <property type="project" value="InterPro"/>
</dbReference>
<dbReference type="InterPro" id="IPR016073">
    <property type="entry name" value="Skp1_comp_POZ"/>
</dbReference>
<dbReference type="PANTHER" id="PTHR11165">
    <property type="entry name" value="SKP1"/>
    <property type="match status" value="1"/>
</dbReference>
<dbReference type="Proteomes" id="UP001177140">
    <property type="component" value="Unassembled WGS sequence"/>
</dbReference>
<dbReference type="SUPFAM" id="SSF54695">
    <property type="entry name" value="POZ domain"/>
    <property type="match status" value="1"/>
</dbReference>
<dbReference type="InterPro" id="IPR001232">
    <property type="entry name" value="SKP1-like"/>
</dbReference>
<dbReference type="SUPFAM" id="SSF81382">
    <property type="entry name" value="Skp1 dimerisation domain-like"/>
    <property type="match status" value="1"/>
</dbReference>
<dbReference type="Pfam" id="PF03931">
    <property type="entry name" value="Skp1_POZ"/>
    <property type="match status" value="1"/>
</dbReference>
<evidence type="ECO:0000313" key="7">
    <source>
        <dbReference type="Proteomes" id="UP001177140"/>
    </source>
</evidence>
<comment type="pathway">
    <text evidence="1">Protein modification; protein ubiquitination.</text>
</comment>
<dbReference type="AlphaFoldDB" id="A0AA41VPJ7"/>
<feature type="region of interest" description="Disordered" evidence="4">
    <location>
        <begin position="1"/>
        <end position="50"/>
    </location>
</feature>
<comment type="caution">
    <text evidence="6">The sequence shown here is derived from an EMBL/GenBank/DDBJ whole genome shotgun (WGS) entry which is preliminary data.</text>
</comment>
<organism evidence="6 7">
    <name type="scientific">Papaver nudicaule</name>
    <name type="common">Iceland poppy</name>
    <dbReference type="NCBI Taxonomy" id="74823"/>
    <lineage>
        <taxon>Eukaryota</taxon>
        <taxon>Viridiplantae</taxon>
        <taxon>Streptophyta</taxon>
        <taxon>Embryophyta</taxon>
        <taxon>Tracheophyta</taxon>
        <taxon>Spermatophyta</taxon>
        <taxon>Magnoliopsida</taxon>
        <taxon>Ranunculales</taxon>
        <taxon>Papaveraceae</taxon>
        <taxon>Papaveroideae</taxon>
        <taxon>Papaver</taxon>
    </lineage>
</organism>
<sequence length="172" mass="18785">MASSSSLSATGAKKDNEGSSLTPPKAKKDDEASPKGEAQESIGESKCENDTIASATSTNRTLILRSSDDKNFEIDELVALASQTLEDLLLTCGNELPNVSSEILELVIVFLKKHHNEECKTKEEMKEIYEMLCGMIHASNYLNIKSLLDSACEEFAGRVKDMAVEELRALIV</sequence>
<accession>A0AA41VPJ7</accession>